<dbReference type="NCBIfam" id="TIGR00613">
    <property type="entry name" value="reco"/>
    <property type="match status" value="1"/>
</dbReference>
<dbReference type="SUPFAM" id="SSF57863">
    <property type="entry name" value="ArfGap/RecO-like zinc finger"/>
    <property type="match status" value="1"/>
</dbReference>
<dbReference type="PANTHER" id="PTHR33991">
    <property type="entry name" value="DNA REPAIR PROTEIN RECO"/>
    <property type="match status" value="1"/>
</dbReference>
<gene>
    <name evidence="7 9" type="primary">recO</name>
    <name evidence="9" type="ORF">BWX89_01181</name>
</gene>
<sequence length="235" mass="26711">MPPTRVKAIILKRINFRETSVIVHLLSDTNGKIAGIMKGVRVSQKKIPPLVYQQGSCIEAFVYFRSKPGLELVTQPSLLNSFNFSGENLVLWKKILSEIDRFVPIARFNSKGIYDILSETGILIPYIKNQRAIEVIVTEKILFELGFGPFLEKCLICGSKNNLNFFSGKLGGTVCSHCYAKEPTSFKLPEKHVQVLKFFHRVPVNQVSMVKYIPETLFKNLMKCLNEIVLYHISE</sequence>
<dbReference type="InterPro" id="IPR012340">
    <property type="entry name" value="NA-bd_OB-fold"/>
</dbReference>
<dbReference type="GO" id="GO:0043590">
    <property type="term" value="C:bacterial nucleoid"/>
    <property type="evidence" value="ECO:0007669"/>
    <property type="project" value="TreeGrafter"/>
</dbReference>
<accession>A0A1V6C7F6</accession>
<protein>
    <recommendedName>
        <fullName evidence="2 7">DNA repair protein RecO</fullName>
    </recommendedName>
    <alternativeName>
        <fullName evidence="6 7">Recombination protein O</fullName>
    </alternativeName>
</protein>
<keyword evidence="5 7" id="KW-0234">DNA repair</keyword>
<dbReference type="Gene3D" id="6.20.220.20">
    <property type="entry name" value="Recombination protein O, zinc-binding domain"/>
    <property type="match status" value="1"/>
</dbReference>
<dbReference type="GO" id="GO:0006310">
    <property type="term" value="P:DNA recombination"/>
    <property type="evidence" value="ECO:0007669"/>
    <property type="project" value="UniProtKB-UniRule"/>
</dbReference>
<dbReference type="InterPro" id="IPR042242">
    <property type="entry name" value="RecO_C"/>
</dbReference>
<dbReference type="PANTHER" id="PTHR33991:SF1">
    <property type="entry name" value="DNA REPAIR PROTEIN RECO"/>
    <property type="match status" value="1"/>
</dbReference>
<dbReference type="EMBL" id="MWDQ01000109">
    <property type="protein sequence ID" value="OQB72859.1"/>
    <property type="molecule type" value="Genomic_DNA"/>
</dbReference>
<proteinExistence type="inferred from homology"/>
<dbReference type="HAMAP" id="MF_00201">
    <property type="entry name" value="RecO"/>
    <property type="match status" value="1"/>
</dbReference>
<evidence type="ECO:0000259" key="8">
    <source>
        <dbReference type="Pfam" id="PF11967"/>
    </source>
</evidence>
<dbReference type="InterPro" id="IPR022572">
    <property type="entry name" value="DNA_rep/recomb_RecO_N"/>
</dbReference>
<feature type="domain" description="DNA replication/recombination mediator RecO N-terminal" evidence="8">
    <location>
        <begin position="1"/>
        <end position="82"/>
    </location>
</feature>
<comment type="function">
    <text evidence="7">Involved in DNA repair and RecF pathway recombination.</text>
</comment>
<dbReference type="Pfam" id="PF02565">
    <property type="entry name" value="RecO_C"/>
    <property type="match status" value="1"/>
</dbReference>
<dbReference type="AlphaFoldDB" id="A0A1V6C7F6"/>
<comment type="similarity">
    <text evidence="1 7">Belongs to the RecO family.</text>
</comment>
<evidence type="ECO:0000256" key="4">
    <source>
        <dbReference type="ARBA" id="ARBA00023172"/>
    </source>
</evidence>
<dbReference type="Gene3D" id="1.20.1440.120">
    <property type="entry name" value="Recombination protein O, C-terminal domain"/>
    <property type="match status" value="1"/>
</dbReference>
<dbReference type="Pfam" id="PF11967">
    <property type="entry name" value="RecO_N"/>
    <property type="match status" value="1"/>
</dbReference>
<dbReference type="InterPro" id="IPR037278">
    <property type="entry name" value="ARFGAP/RecO"/>
</dbReference>
<dbReference type="Gene3D" id="2.40.50.140">
    <property type="entry name" value="Nucleic acid-binding proteins"/>
    <property type="match status" value="1"/>
</dbReference>
<comment type="caution">
    <text evidence="9">The sequence shown here is derived from an EMBL/GenBank/DDBJ whole genome shotgun (WGS) entry which is preliminary data.</text>
</comment>
<evidence type="ECO:0000256" key="3">
    <source>
        <dbReference type="ARBA" id="ARBA00022763"/>
    </source>
</evidence>
<dbReference type="InterPro" id="IPR003717">
    <property type="entry name" value="RecO"/>
</dbReference>
<evidence type="ECO:0000256" key="5">
    <source>
        <dbReference type="ARBA" id="ARBA00023204"/>
    </source>
</evidence>
<evidence type="ECO:0000256" key="6">
    <source>
        <dbReference type="ARBA" id="ARBA00033409"/>
    </source>
</evidence>
<dbReference type="GO" id="GO:0006302">
    <property type="term" value="P:double-strand break repair"/>
    <property type="evidence" value="ECO:0007669"/>
    <property type="project" value="TreeGrafter"/>
</dbReference>
<keyword evidence="4 7" id="KW-0233">DNA recombination</keyword>
<evidence type="ECO:0000256" key="2">
    <source>
        <dbReference type="ARBA" id="ARBA00021310"/>
    </source>
</evidence>
<keyword evidence="3 7" id="KW-0227">DNA damage</keyword>
<dbReference type="Proteomes" id="UP000485562">
    <property type="component" value="Unassembled WGS sequence"/>
</dbReference>
<evidence type="ECO:0000313" key="9">
    <source>
        <dbReference type="EMBL" id="OQB72859.1"/>
    </source>
</evidence>
<organism evidence="9">
    <name type="scientific">candidate division TA06 bacterium ADurb.Bin131</name>
    <dbReference type="NCBI Taxonomy" id="1852827"/>
    <lineage>
        <taxon>Bacteria</taxon>
        <taxon>Bacteria division TA06</taxon>
    </lineage>
</organism>
<evidence type="ECO:0000256" key="7">
    <source>
        <dbReference type="HAMAP-Rule" id="MF_00201"/>
    </source>
</evidence>
<reference evidence="9" key="1">
    <citation type="submission" date="2017-02" db="EMBL/GenBank/DDBJ databases">
        <title>Delving into the versatile metabolic prowess of the omnipresent phylum Bacteroidetes.</title>
        <authorList>
            <person name="Nobu M.K."/>
            <person name="Mei R."/>
            <person name="Narihiro T."/>
            <person name="Kuroda K."/>
            <person name="Liu W.-T."/>
        </authorList>
    </citation>
    <scope>NUCLEOTIDE SEQUENCE</scope>
    <source>
        <strain evidence="9">ADurb.Bin131</strain>
    </source>
</reference>
<dbReference type="SUPFAM" id="SSF50249">
    <property type="entry name" value="Nucleic acid-binding proteins"/>
    <property type="match status" value="1"/>
</dbReference>
<name>A0A1V6C7F6_UNCT6</name>
<evidence type="ECO:0000256" key="1">
    <source>
        <dbReference type="ARBA" id="ARBA00007452"/>
    </source>
</evidence>